<dbReference type="AlphaFoldDB" id="A0A9F5N1M2"/>
<protein>
    <submittedName>
        <fullName evidence="4">Dynein heavy chain 2, axonemal-like</fullName>
    </submittedName>
</protein>
<dbReference type="OMA" id="FINRMEM"/>
<dbReference type="InterPro" id="IPR026983">
    <property type="entry name" value="DHC"/>
</dbReference>
<feature type="domain" description="Dynein heavy chain tail" evidence="2">
    <location>
        <begin position="239"/>
        <end position="434"/>
    </location>
</feature>
<evidence type="ECO:0000313" key="4">
    <source>
        <dbReference type="RefSeq" id="XP_025032555.1"/>
    </source>
</evidence>
<dbReference type="GO" id="GO:0051959">
    <property type="term" value="F:dynein light intermediate chain binding"/>
    <property type="evidence" value="ECO:0007669"/>
    <property type="project" value="InterPro"/>
</dbReference>
<evidence type="ECO:0000313" key="3">
    <source>
        <dbReference type="Proteomes" id="UP000695026"/>
    </source>
</evidence>
<dbReference type="GO" id="GO:0045505">
    <property type="term" value="F:dynein intermediate chain binding"/>
    <property type="evidence" value="ECO:0007669"/>
    <property type="project" value="InterPro"/>
</dbReference>
<feature type="compositionally biased region" description="Basic residues" evidence="1">
    <location>
        <begin position="1"/>
        <end position="18"/>
    </location>
</feature>
<dbReference type="Pfam" id="PF08385">
    <property type="entry name" value="DHC_N1"/>
    <property type="match status" value="1"/>
</dbReference>
<feature type="non-terminal residue" evidence="4">
    <location>
        <position position="439"/>
    </location>
</feature>
<dbReference type="PANTHER" id="PTHR46532">
    <property type="entry name" value="MALE FERTILITY FACTOR KL5"/>
    <property type="match status" value="1"/>
</dbReference>
<dbReference type="GeneID" id="103053274"/>
<organism evidence="3 4">
    <name type="scientific">Python bivittatus</name>
    <name type="common">Burmese python</name>
    <name type="synonym">Python molurus bivittatus</name>
    <dbReference type="NCBI Taxonomy" id="176946"/>
    <lineage>
        <taxon>Eukaryota</taxon>
        <taxon>Metazoa</taxon>
        <taxon>Chordata</taxon>
        <taxon>Craniata</taxon>
        <taxon>Vertebrata</taxon>
        <taxon>Euteleostomi</taxon>
        <taxon>Lepidosauria</taxon>
        <taxon>Squamata</taxon>
        <taxon>Bifurcata</taxon>
        <taxon>Unidentata</taxon>
        <taxon>Episquamata</taxon>
        <taxon>Toxicofera</taxon>
        <taxon>Serpentes</taxon>
        <taxon>Henophidia</taxon>
        <taxon>Pythonidae</taxon>
        <taxon>Python</taxon>
    </lineage>
</organism>
<dbReference type="OrthoDB" id="286107at2759"/>
<sequence>MSARRRGTPGEKKGRRSAGRGAAVAAQKQEVPIQPFIPDEPAEQVPVLLLEEPEESPVEIILPPSLAEQEVDLKPCLQNRLALSGLRKEMWTEEHLATMDQFLKDVTRPMLVFYIDDFAGLKVEPVMPHQEQKQLTYFIRQENAEITEENFHEVVQFGTVRKPYIDSLMRMLNSIYLPRLFRKASWPESIKNEFFSEIYHFMTSLTDTRSKMKGRTVLYIPIESLNISAEVAIKDKAVVQRLETSMIHWTRQIKDVLRAQEAVESRESSGPLEEIEFWRNRCTDLSEISKQLCQQGVKRIESILCLSKSSYVAPFQRLSKQIQDGSEQAQSNLRFLSILKEPFQELATLRPKDIPEKLPHLISLVRIVWVNSPYYNSRERITALFRKMSNKIIQMCCKDISLDRLFEGYINSTRQTLHSCISCMSSWKDCYQQAAYMHN</sequence>
<reference evidence="4" key="1">
    <citation type="submission" date="2025-08" db="UniProtKB">
        <authorList>
            <consortium name="RefSeq"/>
        </authorList>
    </citation>
    <scope>IDENTIFICATION</scope>
    <source>
        <tissue evidence="4">Liver</tissue>
    </source>
</reference>
<dbReference type="GO" id="GO:0005858">
    <property type="term" value="C:axonemal dynein complex"/>
    <property type="evidence" value="ECO:0007669"/>
    <property type="project" value="TreeGrafter"/>
</dbReference>
<dbReference type="KEGG" id="pbi:103053274"/>
<dbReference type="PANTHER" id="PTHR46532:SF11">
    <property type="entry name" value="DYNEIN AXONEMAL HEAVY CHAIN 12"/>
    <property type="match status" value="1"/>
</dbReference>
<dbReference type="InterPro" id="IPR013594">
    <property type="entry name" value="Dynein_heavy_tail"/>
</dbReference>
<dbReference type="RefSeq" id="XP_025032555.1">
    <property type="nucleotide sequence ID" value="XM_025176787.1"/>
</dbReference>
<dbReference type="GO" id="GO:0007018">
    <property type="term" value="P:microtubule-based movement"/>
    <property type="evidence" value="ECO:0007669"/>
    <property type="project" value="InterPro"/>
</dbReference>
<evidence type="ECO:0000256" key="1">
    <source>
        <dbReference type="SAM" id="MobiDB-lite"/>
    </source>
</evidence>
<keyword evidence="3" id="KW-1185">Reference proteome</keyword>
<evidence type="ECO:0000259" key="2">
    <source>
        <dbReference type="Pfam" id="PF08385"/>
    </source>
</evidence>
<gene>
    <name evidence="4" type="primary">LOC103053274</name>
</gene>
<accession>A0A9F5N1M2</accession>
<name>A0A9F5N1M2_PYTBI</name>
<dbReference type="Proteomes" id="UP000695026">
    <property type="component" value="Unplaced"/>
</dbReference>
<feature type="region of interest" description="Disordered" evidence="1">
    <location>
        <begin position="1"/>
        <end position="37"/>
    </location>
</feature>
<proteinExistence type="predicted"/>